<protein>
    <submittedName>
        <fullName evidence="4">Diaminopropionate ammonia-lyase</fullName>
        <ecNumber evidence="4">4.3.1.15</ecNumber>
    </submittedName>
</protein>
<dbReference type="InterPro" id="IPR001926">
    <property type="entry name" value="TrpB-like_PALP"/>
</dbReference>
<evidence type="ECO:0000256" key="1">
    <source>
        <dbReference type="ARBA" id="ARBA00001933"/>
    </source>
</evidence>
<keyword evidence="4" id="KW-0456">Lyase</keyword>
<evidence type="ECO:0000256" key="2">
    <source>
        <dbReference type="ARBA" id="ARBA00022898"/>
    </source>
</evidence>
<dbReference type="EMBL" id="UGKR01000004">
    <property type="protein sequence ID" value="STV77534.1"/>
    <property type="molecule type" value="Genomic_DNA"/>
</dbReference>
<evidence type="ECO:0000313" key="4">
    <source>
        <dbReference type="EMBL" id="STV77534.1"/>
    </source>
</evidence>
<keyword evidence="2" id="KW-0663">Pyridoxal phosphate</keyword>
<proteinExistence type="predicted"/>
<dbReference type="AlphaFoldDB" id="A0A7H4N3X6"/>
<dbReference type="PANTHER" id="PTHR42937">
    <property type="match status" value="1"/>
</dbReference>
<evidence type="ECO:0000313" key="5">
    <source>
        <dbReference type="Proteomes" id="UP000254545"/>
    </source>
</evidence>
<comment type="caution">
    <text evidence="4">The sequence shown here is derived from an EMBL/GenBank/DDBJ whole genome shotgun (WGS) entry which is preliminary data.</text>
</comment>
<dbReference type="InterPro" id="IPR036052">
    <property type="entry name" value="TrpB-like_PALP_sf"/>
</dbReference>
<dbReference type="Gene3D" id="3.40.50.1100">
    <property type="match status" value="1"/>
</dbReference>
<dbReference type="SUPFAM" id="SSF53686">
    <property type="entry name" value="Tryptophan synthase beta subunit-like PLP-dependent enzymes"/>
    <property type="match status" value="1"/>
</dbReference>
<comment type="cofactor">
    <cofactor evidence="1">
        <name>pyridoxal 5'-phosphate</name>
        <dbReference type="ChEBI" id="CHEBI:597326"/>
    </cofactor>
</comment>
<gene>
    <name evidence="4" type="primary">dpaL_4</name>
    <name evidence="4" type="ORF">NCTC9177_07352</name>
</gene>
<sequence length="117" mass="12587">MAAHLRARLGEHAPQVIVVEPDKAACVFFSSISNRSVRVAEEAPTIMGMLECYEPSLIAWNILERSAAAFLTVADNDGLRAMARLATPFVTTLRCAVVKAGGRTGRAAGLHRLCPRP</sequence>
<accession>A0A7H4N3X6</accession>
<reference evidence="4 5" key="1">
    <citation type="submission" date="2018-06" db="EMBL/GenBank/DDBJ databases">
        <authorList>
            <consortium name="Pathogen Informatics"/>
            <person name="Doyle S."/>
        </authorList>
    </citation>
    <scope>NUCLEOTIDE SEQUENCE [LARGE SCALE GENOMIC DNA]</scope>
    <source>
        <strain evidence="4 5">NCTC9177</strain>
    </source>
</reference>
<dbReference type="Proteomes" id="UP000254545">
    <property type="component" value="Unassembled WGS sequence"/>
</dbReference>
<dbReference type="PANTHER" id="PTHR42937:SF1">
    <property type="entry name" value="DIAMINOPROPIONATE AMMONIA-LYASE"/>
    <property type="match status" value="1"/>
</dbReference>
<dbReference type="Pfam" id="PF00291">
    <property type="entry name" value="PALP"/>
    <property type="match status" value="1"/>
</dbReference>
<evidence type="ECO:0000259" key="3">
    <source>
        <dbReference type="Pfam" id="PF00291"/>
    </source>
</evidence>
<feature type="domain" description="Tryptophan synthase beta chain-like PALP" evidence="3">
    <location>
        <begin position="1"/>
        <end position="97"/>
    </location>
</feature>
<organism evidence="4 5">
    <name type="scientific">Klebsiella variicola</name>
    <dbReference type="NCBI Taxonomy" id="244366"/>
    <lineage>
        <taxon>Bacteria</taxon>
        <taxon>Pseudomonadati</taxon>
        <taxon>Pseudomonadota</taxon>
        <taxon>Gammaproteobacteria</taxon>
        <taxon>Enterobacterales</taxon>
        <taxon>Enterobacteriaceae</taxon>
        <taxon>Klebsiella/Raoultella group</taxon>
        <taxon>Klebsiella</taxon>
        <taxon>Klebsiella pneumoniae complex</taxon>
    </lineage>
</organism>
<name>A0A7H4N3X6_KLEVA</name>
<dbReference type="GO" id="GO:0008838">
    <property type="term" value="F:diaminopropionate ammonia-lyase activity"/>
    <property type="evidence" value="ECO:0007669"/>
    <property type="project" value="UniProtKB-EC"/>
</dbReference>
<dbReference type="EC" id="4.3.1.15" evidence="4"/>